<feature type="domain" description="PRC-barrel" evidence="1">
    <location>
        <begin position="25"/>
        <end position="94"/>
    </location>
</feature>
<dbReference type="RefSeq" id="WP_096804100.1">
    <property type="nucleotide sequence ID" value="NZ_CP023563.1"/>
</dbReference>
<dbReference type="InterPro" id="IPR014747">
    <property type="entry name" value="Bac_photo_RC_H_C"/>
</dbReference>
<dbReference type="AlphaFoldDB" id="A0A291GSG1"/>
<dbReference type="Proteomes" id="UP000218165">
    <property type="component" value="Chromosome"/>
</dbReference>
<dbReference type="Gene3D" id="3.90.50.10">
    <property type="entry name" value="Photosynthetic Reaction Center, subunit H, domain 2"/>
    <property type="match status" value="1"/>
</dbReference>
<accession>A0A291GSG1</accession>
<dbReference type="GO" id="GO:0019684">
    <property type="term" value="P:photosynthesis, light reaction"/>
    <property type="evidence" value="ECO:0007669"/>
    <property type="project" value="InterPro"/>
</dbReference>
<sequence length="139" mass="15568">MATADARTLIKLSDIDQTVADREEDIRNRHVKDRNGEDIGKVDELMIDSDEHKVRFLDVASGGFLGIGQEETFIPVDAITAIDAEEVHIDQTREHAAGAPAYDPDLVDQAPYYESVYGYYGFTPFWGAGYVYPGYPFYP</sequence>
<dbReference type="PANTHER" id="PTHR36505">
    <property type="entry name" value="BLR1072 PROTEIN"/>
    <property type="match status" value="1"/>
</dbReference>
<evidence type="ECO:0000313" key="3">
    <source>
        <dbReference type="Proteomes" id="UP000218165"/>
    </source>
</evidence>
<evidence type="ECO:0000313" key="2">
    <source>
        <dbReference type="EMBL" id="ATG52992.1"/>
    </source>
</evidence>
<keyword evidence="3" id="KW-1185">Reference proteome</keyword>
<reference evidence="3" key="1">
    <citation type="submission" date="2017-09" db="EMBL/GenBank/DDBJ databases">
        <title>Brachybacterium sp. VM2412.</title>
        <authorList>
            <person name="Tak E.J."/>
            <person name="Bae J.-W."/>
        </authorList>
    </citation>
    <scope>NUCLEOTIDE SEQUENCE [LARGE SCALE GENOMIC DNA]</scope>
    <source>
        <strain evidence="3">VM2412</strain>
    </source>
</reference>
<gene>
    <name evidence="2" type="ORF">CFK38_16815</name>
</gene>
<dbReference type="KEGG" id="brz:CFK38_16815"/>
<dbReference type="InterPro" id="IPR011033">
    <property type="entry name" value="PRC_barrel-like_sf"/>
</dbReference>
<dbReference type="InterPro" id="IPR027275">
    <property type="entry name" value="PRC-brl_dom"/>
</dbReference>
<protein>
    <submittedName>
        <fullName evidence="2">PRC-barrel domain-containing protein</fullName>
    </submittedName>
</protein>
<name>A0A291GSG1_9MICO</name>
<dbReference type="SUPFAM" id="SSF50346">
    <property type="entry name" value="PRC-barrel domain"/>
    <property type="match status" value="1"/>
</dbReference>
<dbReference type="GO" id="GO:0030077">
    <property type="term" value="C:plasma membrane light-harvesting complex"/>
    <property type="evidence" value="ECO:0007669"/>
    <property type="project" value="InterPro"/>
</dbReference>
<evidence type="ECO:0000259" key="1">
    <source>
        <dbReference type="Pfam" id="PF05239"/>
    </source>
</evidence>
<dbReference type="PANTHER" id="PTHR36505:SF1">
    <property type="entry name" value="BLR1072 PROTEIN"/>
    <property type="match status" value="1"/>
</dbReference>
<dbReference type="Pfam" id="PF05239">
    <property type="entry name" value="PRC"/>
    <property type="match status" value="1"/>
</dbReference>
<dbReference type="EMBL" id="CP023563">
    <property type="protein sequence ID" value="ATG52992.1"/>
    <property type="molecule type" value="Genomic_DNA"/>
</dbReference>
<organism evidence="2 3">
    <name type="scientific">Brachybacterium vulturis</name>
    <dbReference type="NCBI Taxonomy" id="2017484"/>
    <lineage>
        <taxon>Bacteria</taxon>
        <taxon>Bacillati</taxon>
        <taxon>Actinomycetota</taxon>
        <taxon>Actinomycetes</taxon>
        <taxon>Micrococcales</taxon>
        <taxon>Dermabacteraceae</taxon>
        <taxon>Brachybacterium</taxon>
    </lineage>
</organism>
<proteinExistence type="predicted"/>
<dbReference type="OrthoDB" id="4738165at2"/>